<dbReference type="Gene3D" id="2.40.50.1020">
    <property type="entry name" value="LytTr DNA-binding domain"/>
    <property type="match status" value="1"/>
</dbReference>
<dbReference type="InterPro" id="IPR046947">
    <property type="entry name" value="LytR-like"/>
</dbReference>
<dbReference type="AlphaFoldDB" id="A0A140DWZ7"/>
<dbReference type="GeneID" id="78478638"/>
<dbReference type="EMBL" id="CP011391">
    <property type="protein sequence ID" value="AMK55174.1"/>
    <property type="molecule type" value="Genomic_DNA"/>
</dbReference>
<dbReference type="InterPro" id="IPR007492">
    <property type="entry name" value="LytTR_DNA-bd_dom"/>
</dbReference>
<dbReference type="STRING" id="1702221.AALO17_20400"/>
<dbReference type="OrthoDB" id="9809318at2"/>
<feature type="domain" description="Response regulatory" evidence="2">
    <location>
        <begin position="3"/>
        <end position="115"/>
    </location>
</feature>
<dbReference type="KEGG" id="fro:AALO17_20400"/>
<dbReference type="RefSeq" id="WP_067558504.1">
    <property type="nucleotide sequence ID" value="NZ_CANASY010000002.1"/>
</dbReference>
<sequence length="229" mass="26977">MKRVIIISDEPAIRNQLAERVKAILGDQTKIRLQTGKDAALQIRDADLILIHTRMSRASSLEVAKRMKKENPAALLVFFSENQEDVDFILGSEFDSFLWLNDSEDRLPAMLQTFSRRYADRIEHFIRVKRRNRRQLLPKNRILYVERDYRKIIFHMEDGELVSVYSTMDEVLQELDDSYLRIHNSYVVQEKAIRELHRDFLKLKDGSLIPVSRTYAARAKQRIFPDLKA</sequence>
<evidence type="ECO:0000256" key="1">
    <source>
        <dbReference type="PROSITE-ProRule" id="PRU00169"/>
    </source>
</evidence>
<dbReference type="InterPro" id="IPR001789">
    <property type="entry name" value="Sig_transdc_resp-reg_receiver"/>
</dbReference>
<keyword evidence="5" id="KW-1185">Reference proteome</keyword>
<dbReference type="PROSITE" id="PS50110">
    <property type="entry name" value="RESPONSE_REGULATORY"/>
    <property type="match status" value="1"/>
</dbReference>
<dbReference type="GO" id="GO:0000156">
    <property type="term" value="F:phosphorelay response regulator activity"/>
    <property type="evidence" value="ECO:0007669"/>
    <property type="project" value="InterPro"/>
</dbReference>
<evidence type="ECO:0000313" key="4">
    <source>
        <dbReference type="EMBL" id="AMK55174.1"/>
    </source>
</evidence>
<evidence type="ECO:0000259" key="3">
    <source>
        <dbReference type="PROSITE" id="PS50930"/>
    </source>
</evidence>
<organism evidence="4 5">
    <name type="scientific">Faecalibaculum rodentium</name>
    <dbReference type="NCBI Taxonomy" id="1702221"/>
    <lineage>
        <taxon>Bacteria</taxon>
        <taxon>Bacillati</taxon>
        <taxon>Bacillota</taxon>
        <taxon>Erysipelotrichia</taxon>
        <taxon>Erysipelotrichales</taxon>
        <taxon>Erysipelotrichaceae</taxon>
        <taxon>Faecalibaculum</taxon>
    </lineage>
</organism>
<dbReference type="PANTHER" id="PTHR37299:SF1">
    <property type="entry name" value="STAGE 0 SPORULATION PROTEIN A HOMOLOG"/>
    <property type="match status" value="1"/>
</dbReference>
<comment type="caution">
    <text evidence="1">Lacks conserved residue(s) required for the propagation of feature annotation.</text>
</comment>
<dbReference type="Pfam" id="PF04397">
    <property type="entry name" value="LytTR"/>
    <property type="match status" value="1"/>
</dbReference>
<reference evidence="4 5" key="1">
    <citation type="journal article" date="2016" name="Gut Pathog.">
        <title>Whole genome sequencing of "Faecalibaculum rodentium" ALO17, isolated from C57BL/6J laboratory mouse feces.</title>
        <authorList>
            <person name="Lim S."/>
            <person name="Chang D.H."/>
            <person name="Ahn S."/>
            <person name="Kim B.C."/>
        </authorList>
    </citation>
    <scope>NUCLEOTIDE SEQUENCE [LARGE SCALE GENOMIC DNA]</scope>
    <source>
        <strain evidence="4 5">Alo17</strain>
    </source>
</reference>
<dbReference type="InterPro" id="IPR011006">
    <property type="entry name" value="CheY-like_superfamily"/>
</dbReference>
<protein>
    <recommendedName>
        <fullName evidence="6">HTH LytTR-type domain-containing protein</fullName>
    </recommendedName>
</protein>
<evidence type="ECO:0000259" key="2">
    <source>
        <dbReference type="PROSITE" id="PS50110"/>
    </source>
</evidence>
<evidence type="ECO:0000313" key="5">
    <source>
        <dbReference type="Proteomes" id="UP000069771"/>
    </source>
</evidence>
<dbReference type="SUPFAM" id="SSF52172">
    <property type="entry name" value="CheY-like"/>
    <property type="match status" value="1"/>
</dbReference>
<dbReference type="Gene3D" id="3.40.50.2300">
    <property type="match status" value="1"/>
</dbReference>
<proteinExistence type="predicted"/>
<gene>
    <name evidence="4" type="ORF">AALO17_20400</name>
</gene>
<dbReference type="Proteomes" id="UP000069771">
    <property type="component" value="Chromosome"/>
</dbReference>
<dbReference type="SMART" id="SM00850">
    <property type="entry name" value="LytTR"/>
    <property type="match status" value="1"/>
</dbReference>
<accession>A0A140DWZ7</accession>
<dbReference type="PROSITE" id="PS50930">
    <property type="entry name" value="HTH_LYTTR"/>
    <property type="match status" value="1"/>
</dbReference>
<name>A0A140DWZ7_9FIRM</name>
<dbReference type="PANTHER" id="PTHR37299">
    <property type="entry name" value="TRANSCRIPTIONAL REGULATOR-RELATED"/>
    <property type="match status" value="1"/>
</dbReference>
<dbReference type="GO" id="GO:0003677">
    <property type="term" value="F:DNA binding"/>
    <property type="evidence" value="ECO:0007669"/>
    <property type="project" value="InterPro"/>
</dbReference>
<feature type="domain" description="HTH LytTR-type" evidence="3">
    <location>
        <begin position="126"/>
        <end position="225"/>
    </location>
</feature>
<evidence type="ECO:0008006" key="6">
    <source>
        <dbReference type="Google" id="ProtNLM"/>
    </source>
</evidence>